<evidence type="ECO:0000313" key="2">
    <source>
        <dbReference type="EMBL" id="KMZ70079.1"/>
    </source>
</evidence>
<dbReference type="PANTHER" id="PTHR35288:SF1">
    <property type="entry name" value="TAIL FIBER"/>
    <property type="match status" value="1"/>
</dbReference>
<organism evidence="2 3">
    <name type="scientific">Zostera marina</name>
    <name type="common">Eelgrass</name>
    <dbReference type="NCBI Taxonomy" id="29655"/>
    <lineage>
        <taxon>Eukaryota</taxon>
        <taxon>Viridiplantae</taxon>
        <taxon>Streptophyta</taxon>
        <taxon>Embryophyta</taxon>
        <taxon>Tracheophyta</taxon>
        <taxon>Spermatophyta</taxon>
        <taxon>Magnoliopsida</taxon>
        <taxon>Liliopsida</taxon>
        <taxon>Zosteraceae</taxon>
        <taxon>Zostera</taxon>
    </lineage>
</organism>
<dbReference type="OMA" id="IVWGLIK"/>
<dbReference type="PANTHER" id="PTHR35288">
    <property type="entry name" value="TAIL FIBER"/>
    <property type="match status" value="1"/>
</dbReference>
<dbReference type="Proteomes" id="UP000036987">
    <property type="component" value="Unassembled WGS sequence"/>
</dbReference>
<keyword evidence="3" id="KW-1185">Reference proteome</keyword>
<name>A0A0K9PM85_ZOSMR</name>
<dbReference type="EMBL" id="LFYR01000729">
    <property type="protein sequence ID" value="KMZ70079.1"/>
    <property type="molecule type" value="Genomic_DNA"/>
</dbReference>
<keyword evidence="1" id="KW-0812">Transmembrane</keyword>
<evidence type="ECO:0000313" key="3">
    <source>
        <dbReference type="Proteomes" id="UP000036987"/>
    </source>
</evidence>
<feature type="transmembrane region" description="Helical" evidence="1">
    <location>
        <begin position="6"/>
        <end position="27"/>
    </location>
</feature>
<proteinExistence type="predicted"/>
<accession>A0A0K9PM85</accession>
<keyword evidence="1" id="KW-0472">Membrane</keyword>
<dbReference type="AlphaFoldDB" id="A0A0K9PM85"/>
<gene>
    <name evidence="2" type="ORF">ZOSMA_1G00500</name>
</gene>
<reference evidence="3" key="1">
    <citation type="journal article" date="2016" name="Nature">
        <title>The genome of the seagrass Zostera marina reveals angiosperm adaptation to the sea.</title>
        <authorList>
            <person name="Olsen J.L."/>
            <person name="Rouze P."/>
            <person name="Verhelst B."/>
            <person name="Lin Y.-C."/>
            <person name="Bayer T."/>
            <person name="Collen J."/>
            <person name="Dattolo E."/>
            <person name="De Paoli E."/>
            <person name="Dittami S."/>
            <person name="Maumus F."/>
            <person name="Michel G."/>
            <person name="Kersting A."/>
            <person name="Lauritano C."/>
            <person name="Lohaus R."/>
            <person name="Toepel M."/>
            <person name="Tonon T."/>
            <person name="Vanneste K."/>
            <person name="Amirebrahimi M."/>
            <person name="Brakel J."/>
            <person name="Bostroem C."/>
            <person name="Chovatia M."/>
            <person name="Grimwood J."/>
            <person name="Jenkins J.W."/>
            <person name="Jueterbock A."/>
            <person name="Mraz A."/>
            <person name="Stam W.T."/>
            <person name="Tice H."/>
            <person name="Bornberg-Bauer E."/>
            <person name="Green P.J."/>
            <person name="Pearson G.A."/>
            <person name="Procaccini G."/>
            <person name="Duarte C.M."/>
            <person name="Schmutz J."/>
            <person name="Reusch T.B.H."/>
            <person name="Van de Peer Y."/>
        </authorList>
    </citation>
    <scope>NUCLEOTIDE SEQUENCE [LARGE SCALE GENOMIC DNA]</scope>
    <source>
        <strain evidence="3">cv. Finnish</strain>
    </source>
</reference>
<keyword evidence="1" id="KW-1133">Transmembrane helix</keyword>
<feature type="transmembrane region" description="Helical" evidence="1">
    <location>
        <begin position="159"/>
        <end position="179"/>
    </location>
</feature>
<dbReference type="STRING" id="29655.A0A0K9PM85"/>
<sequence length="204" mass="22391">MAWNRNTIVNVSARVFFVLIIFQIPLFRIQCRSGMCITPVEVTASQLIASGHVPSAVVKSLVYPGAMVNGLILKMKIPAWDSILNIYNLTNASESSPTIELQRLEVLAGSYFVVAGSVIGIIKPGRMSLFGVLLIVWGLVKEGVLGKPEMVTEPDKSVYVYPSFLIALICAFTSIKYDIKKAIRNSQARQIAKPLQSSVKSKFN</sequence>
<evidence type="ECO:0000256" key="1">
    <source>
        <dbReference type="SAM" id="Phobius"/>
    </source>
</evidence>
<protein>
    <submittedName>
        <fullName evidence="2">Uncharacterized protein</fullName>
    </submittedName>
</protein>
<comment type="caution">
    <text evidence="2">The sequence shown here is derived from an EMBL/GenBank/DDBJ whole genome shotgun (WGS) entry which is preliminary data.</text>
</comment>
<dbReference type="OrthoDB" id="2016444at2759"/>